<protein>
    <recommendedName>
        <fullName evidence="3">Head-tail adaptor protein</fullName>
    </recommendedName>
</protein>
<dbReference type="Pfam" id="PF05521">
    <property type="entry name" value="Phage_HCP"/>
    <property type="match status" value="1"/>
</dbReference>
<name>A0A2D2DJC5_9BURK</name>
<dbReference type="RefSeq" id="WP_099875056.1">
    <property type="nucleotide sequence ID" value="NZ_CP024608.1"/>
</dbReference>
<evidence type="ECO:0000313" key="1">
    <source>
        <dbReference type="EMBL" id="ATQ75086.1"/>
    </source>
</evidence>
<dbReference type="Proteomes" id="UP000229897">
    <property type="component" value="Chromosome"/>
</dbReference>
<evidence type="ECO:0000313" key="2">
    <source>
        <dbReference type="Proteomes" id="UP000229897"/>
    </source>
</evidence>
<dbReference type="EMBL" id="CP024608">
    <property type="protein sequence ID" value="ATQ75086.1"/>
    <property type="molecule type" value="Genomic_DNA"/>
</dbReference>
<dbReference type="AlphaFoldDB" id="A0A2D2DJC5"/>
<proteinExistence type="predicted"/>
<evidence type="ECO:0008006" key="3">
    <source>
        <dbReference type="Google" id="ProtNLM"/>
    </source>
</evidence>
<dbReference type="Gene3D" id="2.40.10.270">
    <property type="entry name" value="Bacteriophage SPP1 head-tail adaptor protein"/>
    <property type="match status" value="1"/>
</dbReference>
<dbReference type="KEGG" id="mass:CR152_11550"/>
<reference evidence="1" key="1">
    <citation type="submission" date="2017-10" db="EMBL/GenBank/DDBJ databases">
        <title>Massilia psychrophilum sp. nov., a novel purple-pigmented bacterium isolated from Tianshan glacier, Xinjiang Municipality, China.</title>
        <authorList>
            <person name="Wang H."/>
        </authorList>
    </citation>
    <scope>NUCLEOTIDE SEQUENCE [LARGE SCALE GENOMIC DNA]</scope>
    <source>
        <strain evidence="1">B2</strain>
    </source>
</reference>
<dbReference type="InterPro" id="IPR038666">
    <property type="entry name" value="SSP1_head-tail_sf"/>
</dbReference>
<dbReference type="OrthoDB" id="8758324at2"/>
<sequence length="115" mass="13077">MAAPFKCDEKVTVQRRTTVTDPDSGVELDDWIDFLVRYWAHVQDTLPSRSESTKNGMHMATQPARMRMQAAAAVNTEMRVILHSRGDRVAQIISGPAMLDDRVHYEFMIEGFKHG</sequence>
<organism evidence="1 2">
    <name type="scientific">Massilia violaceinigra</name>
    <dbReference type="NCBI Taxonomy" id="2045208"/>
    <lineage>
        <taxon>Bacteria</taxon>
        <taxon>Pseudomonadati</taxon>
        <taxon>Pseudomonadota</taxon>
        <taxon>Betaproteobacteria</taxon>
        <taxon>Burkholderiales</taxon>
        <taxon>Oxalobacteraceae</taxon>
        <taxon>Telluria group</taxon>
        <taxon>Massilia</taxon>
    </lineage>
</organism>
<accession>A0A2D2DJC5</accession>
<keyword evidence="2" id="KW-1185">Reference proteome</keyword>
<dbReference type="InterPro" id="IPR008767">
    <property type="entry name" value="Phage_SPP1_head-tail_adaptor"/>
</dbReference>
<gene>
    <name evidence="1" type="ORF">CR152_11550</name>
</gene>